<evidence type="ECO:0000256" key="6">
    <source>
        <dbReference type="RuleBase" id="RU004379"/>
    </source>
</evidence>
<feature type="transmembrane region" description="Helical" evidence="6">
    <location>
        <begin position="212"/>
        <end position="232"/>
    </location>
</feature>
<keyword evidence="4 6" id="KW-1133">Transmembrane helix</keyword>
<name>A0A096CD32_9BACT</name>
<evidence type="ECO:0000256" key="5">
    <source>
        <dbReference type="ARBA" id="ARBA00023136"/>
    </source>
</evidence>
<proteinExistence type="inferred from homology"/>
<keyword evidence="3 6" id="KW-0812">Transmembrane</keyword>
<protein>
    <submittedName>
        <fullName evidence="7">Membrane protein</fullName>
    </submittedName>
</protein>
<feature type="transmembrane region" description="Helical" evidence="6">
    <location>
        <begin position="63"/>
        <end position="81"/>
    </location>
</feature>
<dbReference type="Proteomes" id="UP000029525">
    <property type="component" value="Unassembled WGS sequence"/>
</dbReference>
<comment type="subcellular location">
    <subcellularLocation>
        <location evidence="1">Membrane</location>
        <topology evidence="1">Multi-pass membrane protein</topology>
    </subcellularLocation>
</comment>
<dbReference type="CDD" id="cd10432">
    <property type="entry name" value="BI-1-like_bacterial"/>
    <property type="match status" value="1"/>
</dbReference>
<dbReference type="Pfam" id="PF01027">
    <property type="entry name" value="Bax1-I"/>
    <property type="match status" value="1"/>
</dbReference>
<feature type="transmembrane region" description="Helical" evidence="6">
    <location>
        <begin position="174"/>
        <end position="192"/>
    </location>
</feature>
<evidence type="ECO:0000256" key="4">
    <source>
        <dbReference type="ARBA" id="ARBA00022989"/>
    </source>
</evidence>
<evidence type="ECO:0000313" key="7">
    <source>
        <dbReference type="EMBL" id="KGF43164.1"/>
    </source>
</evidence>
<organism evidence="7 8">
    <name type="scientific">Prevotella bivia DNF00320</name>
    <dbReference type="NCBI Taxonomy" id="1401068"/>
    <lineage>
        <taxon>Bacteria</taxon>
        <taxon>Pseudomonadati</taxon>
        <taxon>Bacteroidota</taxon>
        <taxon>Bacteroidia</taxon>
        <taxon>Bacteroidales</taxon>
        <taxon>Prevotellaceae</taxon>
        <taxon>Prevotella</taxon>
    </lineage>
</organism>
<dbReference type="PANTHER" id="PTHR23291:SF50">
    <property type="entry name" value="PROTEIN LIFEGUARD 4"/>
    <property type="match status" value="1"/>
</dbReference>
<sequence length="239" mass="26240">MNFDNFSAPNYTREQELAMAQAMPILMRKVYTWMTMALIITGIAAYWVSQSVGLMNLMLSSRLTFFLLIGAQVGIVIYLSARIHKLSLQAATLWFIAYSVLTGVVFAPIILAFTGASIAKTFLITAGTFGAMAVIGTTTKRDLSRMGSILTMGIIGLIIAMVVNIFLKSTMMDFIISGAGVLIFTGLTAWDVQNIKKQLSLAGNVSESTQKIALLGALNLYLDFINLFLYLLRFFGDRK</sequence>
<evidence type="ECO:0000256" key="2">
    <source>
        <dbReference type="ARBA" id="ARBA00010350"/>
    </source>
</evidence>
<feature type="transmembrane region" description="Helical" evidence="6">
    <location>
        <begin position="118"/>
        <end position="137"/>
    </location>
</feature>
<dbReference type="InterPro" id="IPR006214">
    <property type="entry name" value="Bax_inhibitor_1-related"/>
</dbReference>
<feature type="transmembrane region" description="Helical" evidence="6">
    <location>
        <begin position="149"/>
        <end position="168"/>
    </location>
</feature>
<evidence type="ECO:0000256" key="3">
    <source>
        <dbReference type="ARBA" id="ARBA00022692"/>
    </source>
</evidence>
<keyword evidence="5 6" id="KW-0472">Membrane</keyword>
<reference evidence="7 8" key="1">
    <citation type="submission" date="2014-07" db="EMBL/GenBank/DDBJ databases">
        <authorList>
            <person name="McCorrison J."/>
            <person name="Sanka R."/>
            <person name="Torralba M."/>
            <person name="Gillis M."/>
            <person name="Haft D.H."/>
            <person name="Methe B."/>
            <person name="Sutton G."/>
            <person name="Nelson K.E."/>
        </authorList>
    </citation>
    <scope>NUCLEOTIDE SEQUENCE [LARGE SCALE GENOMIC DNA]</scope>
    <source>
        <strain evidence="7 8">DNF00320</strain>
    </source>
</reference>
<gene>
    <name evidence="7" type="ORF">HMPREF0647_10455</name>
</gene>
<comment type="caution">
    <text evidence="7">The sequence shown here is derived from an EMBL/GenBank/DDBJ whole genome shotgun (WGS) entry which is preliminary data.</text>
</comment>
<feature type="transmembrane region" description="Helical" evidence="6">
    <location>
        <begin position="30"/>
        <end position="48"/>
    </location>
</feature>
<dbReference type="OrthoDB" id="9793828at2"/>
<dbReference type="GO" id="GO:0005886">
    <property type="term" value="C:plasma membrane"/>
    <property type="evidence" value="ECO:0007669"/>
    <property type="project" value="TreeGrafter"/>
</dbReference>
<dbReference type="AlphaFoldDB" id="A0A096CD32"/>
<comment type="similarity">
    <text evidence="2 6">Belongs to the BI1 family.</text>
</comment>
<dbReference type="EMBL" id="JRNQ01000100">
    <property type="protein sequence ID" value="KGF43164.1"/>
    <property type="molecule type" value="Genomic_DNA"/>
</dbReference>
<evidence type="ECO:0000256" key="1">
    <source>
        <dbReference type="ARBA" id="ARBA00004141"/>
    </source>
</evidence>
<evidence type="ECO:0000313" key="8">
    <source>
        <dbReference type="Proteomes" id="UP000029525"/>
    </source>
</evidence>
<dbReference type="PANTHER" id="PTHR23291">
    <property type="entry name" value="BAX INHIBITOR-RELATED"/>
    <property type="match status" value="1"/>
</dbReference>
<feature type="transmembrane region" description="Helical" evidence="6">
    <location>
        <begin position="93"/>
        <end position="112"/>
    </location>
</feature>
<dbReference type="RefSeq" id="WP_036868562.1">
    <property type="nucleotide sequence ID" value="NZ_JRNQ01000100.1"/>
</dbReference>
<accession>A0A096CD32</accession>